<dbReference type="PROSITE" id="PS50144">
    <property type="entry name" value="MATH"/>
    <property type="match status" value="1"/>
</dbReference>
<evidence type="ECO:0000313" key="3">
    <source>
        <dbReference type="EMBL" id="PIC48483.1"/>
    </source>
</evidence>
<proteinExistence type="predicted"/>
<organism evidence="3 4">
    <name type="scientific">Caenorhabditis nigoni</name>
    <dbReference type="NCBI Taxonomy" id="1611254"/>
    <lineage>
        <taxon>Eukaryota</taxon>
        <taxon>Metazoa</taxon>
        <taxon>Ecdysozoa</taxon>
        <taxon>Nematoda</taxon>
        <taxon>Chromadorea</taxon>
        <taxon>Rhabditida</taxon>
        <taxon>Rhabditina</taxon>
        <taxon>Rhabditomorpha</taxon>
        <taxon>Rhabditoidea</taxon>
        <taxon>Rhabditidae</taxon>
        <taxon>Peloderinae</taxon>
        <taxon>Caenorhabditis</taxon>
    </lineage>
</organism>
<evidence type="ECO:0000313" key="4">
    <source>
        <dbReference type="Proteomes" id="UP000230233"/>
    </source>
</evidence>
<comment type="caution">
    <text evidence="3">The sequence shown here is derived from an EMBL/GenBank/DDBJ whole genome shotgun (WGS) entry which is preliminary data.</text>
</comment>
<evidence type="ECO:0008006" key="5">
    <source>
        <dbReference type="Google" id="ProtNLM"/>
    </source>
</evidence>
<gene>
    <name evidence="3" type="primary">Cnig_chr_II.g7436</name>
    <name evidence="3" type="ORF">B9Z55_007436</name>
</gene>
<dbReference type="CDD" id="cd18186">
    <property type="entry name" value="BTB_POZ_ZBTB_KLHL-like"/>
    <property type="match status" value="1"/>
</dbReference>
<protein>
    <recommendedName>
        <fullName evidence="5">BTB domain-containing protein</fullName>
    </recommendedName>
</protein>
<dbReference type="InterPro" id="IPR000210">
    <property type="entry name" value="BTB/POZ_dom"/>
</dbReference>
<dbReference type="Proteomes" id="UP000230233">
    <property type="component" value="Chromosome II"/>
</dbReference>
<dbReference type="PANTHER" id="PTHR22743:SF165">
    <property type="entry name" value="BTB AND MATH DOMAIN CONTAINING-RELATED"/>
    <property type="match status" value="1"/>
</dbReference>
<dbReference type="PANTHER" id="PTHR22743">
    <property type="entry name" value="MEPRIN/TRAF-LIKE MATH FAMILY-C.ELEGANS"/>
    <property type="match status" value="1"/>
</dbReference>
<name>A0A2G5V9L6_9PELO</name>
<dbReference type="EMBL" id="PDUG01000002">
    <property type="protein sequence ID" value="PIC48483.1"/>
    <property type="molecule type" value="Genomic_DNA"/>
</dbReference>
<sequence>MVGREFTLKYEFENVGSLADMQYLYSPAEEHFGLKWQIKLKRKDQHLGMFLYADVDNNEEVHTYRAQKLISKNKEITCSNSGTRVFKTSAVDWGWNKFIEWQTLENQYLNDGKLEAEIYFLSSQSPYFAALFLGQFEESGKPEIELKNINPRDLQYYLEVLYGEPGIDEETVEGILTIADMYDTPIAVKKCKTFLMKHEDLRLKLKMAGKFRLEELKKSCMDQLKSKEDIRSVIPENPNDMDYEILVELLKKSLDLEK</sequence>
<dbReference type="PROSITE" id="PS50097">
    <property type="entry name" value="BTB"/>
    <property type="match status" value="1"/>
</dbReference>
<feature type="domain" description="BTB" evidence="1">
    <location>
        <begin position="109"/>
        <end position="162"/>
    </location>
</feature>
<dbReference type="Gene3D" id="3.30.710.10">
    <property type="entry name" value="Potassium Channel Kv1.1, Chain A"/>
    <property type="match status" value="1"/>
</dbReference>
<dbReference type="SUPFAM" id="SSF54695">
    <property type="entry name" value="POZ domain"/>
    <property type="match status" value="1"/>
</dbReference>
<evidence type="ECO:0000259" key="2">
    <source>
        <dbReference type="PROSITE" id="PS50144"/>
    </source>
</evidence>
<keyword evidence="4" id="KW-1185">Reference proteome</keyword>
<dbReference type="AlphaFoldDB" id="A0A2G5V9L6"/>
<dbReference type="InterPro" id="IPR052664">
    <property type="entry name" value="BTB-MATH_domain_protein"/>
</dbReference>
<feature type="domain" description="MATH" evidence="2">
    <location>
        <begin position="5"/>
        <end position="120"/>
    </location>
</feature>
<dbReference type="InterPro" id="IPR002083">
    <property type="entry name" value="MATH/TRAF_dom"/>
</dbReference>
<dbReference type="CDD" id="cd00121">
    <property type="entry name" value="MATH"/>
    <property type="match status" value="1"/>
</dbReference>
<dbReference type="OrthoDB" id="6359816at2759"/>
<reference evidence="4" key="1">
    <citation type="submission" date="2017-10" db="EMBL/GenBank/DDBJ databases">
        <title>Rapid genome shrinkage in a self-fertile nematode reveals novel sperm competition proteins.</title>
        <authorList>
            <person name="Yin D."/>
            <person name="Schwarz E.M."/>
            <person name="Thomas C.G."/>
            <person name="Felde R.L."/>
            <person name="Korf I.F."/>
            <person name="Cutter A.D."/>
            <person name="Schartner C.M."/>
            <person name="Ralston E.J."/>
            <person name="Meyer B.J."/>
            <person name="Haag E.S."/>
        </authorList>
    </citation>
    <scope>NUCLEOTIDE SEQUENCE [LARGE SCALE GENOMIC DNA]</scope>
    <source>
        <strain evidence="4">JU1422</strain>
    </source>
</reference>
<dbReference type="Pfam" id="PF00917">
    <property type="entry name" value="MATH"/>
    <property type="match status" value="1"/>
</dbReference>
<dbReference type="SMART" id="SM00061">
    <property type="entry name" value="MATH"/>
    <property type="match status" value="1"/>
</dbReference>
<evidence type="ECO:0000259" key="1">
    <source>
        <dbReference type="PROSITE" id="PS50097"/>
    </source>
</evidence>
<dbReference type="InterPro" id="IPR011333">
    <property type="entry name" value="SKP1/BTB/POZ_sf"/>
</dbReference>
<dbReference type="STRING" id="1611254.A0A2G5V9L6"/>
<dbReference type="SMART" id="SM00225">
    <property type="entry name" value="BTB"/>
    <property type="match status" value="1"/>
</dbReference>
<dbReference type="SUPFAM" id="SSF49599">
    <property type="entry name" value="TRAF domain-like"/>
    <property type="match status" value="1"/>
</dbReference>
<accession>A0A2G5V9L6</accession>